<dbReference type="Pfam" id="PF03992">
    <property type="entry name" value="ABM"/>
    <property type="match status" value="1"/>
</dbReference>
<dbReference type="InterPro" id="IPR050744">
    <property type="entry name" value="AI-2_Isomerase_LsrG"/>
</dbReference>
<dbReference type="InterPro" id="IPR007138">
    <property type="entry name" value="ABM_dom"/>
</dbReference>
<keyword evidence="2" id="KW-0560">Oxidoreductase</keyword>
<reference evidence="3" key="1">
    <citation type="journal article" date="2019" name="Int. J. Syst. Evol. Microbiol.">
        <title>The Global Catalogue of Microorganisms (GCM) 10K type strain sequencing project: providing services to taxonomists for standard genome sequencing and annotation.</title>
        <authorList>
            <consortium name="The Broad Institute Genomics Platform"/>
            <consortium name="The Broad Institute Genome Sequencing Center for Infectious Disease"/>
            <person name="Wu L."/>
            <person name="Ma J."/>
        </authorList>
    </citation>
    <scope>NUCLEOTIDE SEQUENCE [LARGE SCALE GENOMIC DNA]</scope>
    <source>
        <strain evidence="3">CCM 8950</strain>
    </source>
</reference>
<dbReference type="GO" id="GO:0004497">
    <property type="term" value="F:monooxygenase activity"/>
    <property type="evidence" value="ECO:0007669"/>
    <property type="project" value="UniProtKB-KW"/>
</dbReference>
<keyword evidence="2" id="KW-0503">Monooxygenase</keyword>
<comment type="caution">
    <text evidence="2">The sequence shown here is derived from an EMBL/GenBank/DDBJ whole genome shotgun (WGS) entry which is preliminary data.</text>
</comment>
<gene>
    <name evidence="2" type="ORF">ACFP1H_03090</name>
</gene>
<name>A0ABW1T7P0_9LACO</name>
<evidence type="ECO:0000259" key="1">
    <source>
        <dbReference type="PROSITE" id="PS51725"/>
    </source>
</evidence>
<dbReference type="Gene3D" id="3.30.70.100">
    <property type="match status" value="1"/>
</dbReference>
<dbReference type="EMBL" id="JBHSSA010000031">
    <property type="protein sequence ID" value="MFC6253587.1"/>
    <property type="molecule type" value="Genomic_DNA"/>
</dbReference>
<keyword evidence="3" id="KW-1185">Reference proteome</keyword>
<protein>
    <submittedName>
        <fullName evidence="2">Quinol monooxygenase</fullName>
        <ecNumber evidence="2">1.-.-.-</ecNumber>
    </submittedName>
</protein>
<evidence type="ECO:0000313" key="2">
    <source>
        <dbReference type="EMBL" id="MFC6253587.1"/>
    </source>
</evidence>
<evidence type="ECO:0000313" key="3">
    <source>
        <dbReference type="Proteomes" id="UP001596190"/>
    </source>
</evidence>
<dbReference type="PROSITE" id="PS51725">
    <property type="entry name" value="ABM"/>
    <property type="match status" value="1"/>
</dbReference>
<proteinExistence type="predicted"/>
<dbReference type="RefSeq" id="WP_137630044.1">
    <property type="nucleotide sequence ID" value="NZ_BJDO01000003.1"/>
</dbReference>
<dbReference type="EC" id="1.-.-.-" evidence="2"/>
<feature type="domain" description="ABM" evidence="1">
    <location>
        <begin position="2"/>
        <end position="91"/>
    </location>
</feature>
<accession>A0ABW1T7P0</accession>
<dbReference type="PANTHER" id="PTHR33336">
    <property type="entry name" value="QUINOL MONOOXYGENASE YGIN-RELATED"/>
    <property type="match status" value="1"/>
</dbReference>
<dbReference type="Proteomes" id="UP001596190">
    <property type="component" value="Unassembled WGS sequence"/>
</dbReference>
<dbReference type="PANTHER" id="PTHR33336:SF3">
    <property type="entry name" value="ABM DOMAIN-CONTAINING PROTEIN"/>
    <property type="match status" value="1"/>
</dbReference>
<dbReference type="SUPFAM" id="SSF54909">
    <property type="entry name" value="Dimeric alpha+beta barrel"/>
    <property type="match status" value="1"/>
</dbReference>
<dbReference type="InterPro" id="IPR011008">
    <property type="entry name" value="Dimeric_a/b-barrel"/>
</dbReference>
<organism evidence="2 3">
    <name type="scientific">Secundilactobacillus hailunensis</name>
    <dbReference type="NCBI Taxonomy" id="2559923"/>
    <lineage>
        <taxon>Bacteria</taxon>
        <taxon>Bacillati</taxon>
        <taxon>Bacillota</taxon>
        <taxon>Bacilli</taxon>
        <taxon>Lactobacillales</taxon>
        <taxon>Lactobacillaceae</taxon>
        <taxon>Secundilactobacillus</taxon>
    </lineage>
</organism>
<sequence length="95" mass="10778">MKVINVKLVVKPGEQDRYEAFIDKLVQGSRAETGNVSYDHFKKIGSDTDYEIIEHWQDGAAVDFHNETPHFKAFLAGVGDFLTEDPVITRMTYGE</sequence>